<gene>
    <name evidence="4" type="ORF">GKO32_06975</name>
</gene>
<dbReference type="InterPro" id="IPR036388">
    <property type="entry name" value="WH-like_DNA-bd_sf"/>
</dbReference>
<comment type="caution">
    <text evidence="4">The sequence shown here is derived from an EMBL/GenBank/DDBJ whole genome shotgun (WGS) entry which is preliminary data.</text>
</comment>
<dbReference type="AlphaFoldDB" id="A0A6N7Z3V6"/>
<dbReference type="Gene3D" id="1.10.10.10">
    <property type="entry name" value="Winged helix-like DNA-binding domain superfamily/Winged helix DNA-binding domain"/>
    <property type="match status" value="1"/>
</dbReference>
<dbReference type="Pfam" id="PF08279">
    <property type="entry name" value="HTH_11"/>
    <property type="match status" value="1"/>
</dbReference>
<dbReference type="SUPFAM" id="SSF46785">
    <property type="entry name" value="Winged helix' DNA-binding domain"/>
    <property type="match status" value="1"/>
</dbReference>
<dbReference type="Pfam" id="PF13280">
    <property type="entry name" value="WYL"/>
    <property type="match status" value="1"/>
</dbReference>
<accession>A0A6N7Z3V6</accession>
<keyword evidence="5" id="KW-1185">Reference proteome</keyword>
<dbReference type="InterPro" id="IPR026881">
    <property type="entry name" value="WYL_dom"/>
</dbReference>
<dbReference type="Proteomes" id="UP000440096">
    <property type="component" value="Unassembled WGS sequence"/>
</dbReference>
<dbReference type="EMBL" id="WMBA01000007">
    <property type="protein sequence ID" value="MTD53726.1"/>
    <property type="molecule type" value="Genomic_DNA"/>
</dbReference>
<evidence type="ECO:0000313" key="5">
    <source>
        <dbReference type="Proteomes" id="UP000440096"/>
    </source>
</evidence>
<evidence type="ECO:0000259" key="2">
    <source>
        <dbReference type="Pfam" id="PF08279"/>
    </source>
</evidence>
<dbReference type="InterPro" id="IPR013196">
    <property type="entry name" value="HTH_11"/>
</dbReference>
<dbReference type="InterPro" id="IPR036390">
    <property type="entry name" value="WH_DNA-bd_sf"/>
</dbReference>
<dbReference type="PANTHER" id="PTHR34580:SF3">
    <property type="entry name" value="PROTEIN PAFB"/>
    <property type="match status" value="1"/>
</dbReference>
<dbReference type="PANTHER" id="PTHR34580">
    <property type="match status" value="1"/>
</dbReference>
<dbReference type="InterPro" id="IPR051534">
    <property type="entry name" value="CBASS_pafABC_assoc_protein"/>
</dbReference>
<dbReference type="OrthoDB" id="3616433at2"/>
<feature type="domain" description="Helix-turn-helix type 11" evidence="2">
    <location>
        <begin position="3"/>
        <end position="43"/>
    </location>
</feature>
<name>A0A6N7Z3V6_9PSEU</name>
<dbReference type="PROSITE" id="PS52050">
    <property type="entry name" value="WYL"/>
    <property type="match status" value="1"/>
</dbReference>
<feature type="domain" description="WYL" evidence="3">
    <location>
        <begin position="135"/>
        <end position="198"/>
    </location>
</feature>
<evidence type="ECO:0000259" key="3">
    <source>
        <dbReference type="Pfam" id="PF13280"/>
    </source>
</evidence>
<evidence type="ECO:0000313" key="4">
    <source>
        <dbReference type="EMBL" id="MTD53726.1"/>
    </source>
</evidence>
<proteinExistence type="predicted"/>
<protein>
    <submittedName>
        <fullName evidence="4">WYL domain-containing protein</fullName>
    </submittedName>
</protein>
<sequence>MKTIAELAEQLGVDSRTVRRYVEHLRDLDIPVDSVRGRYGGYRLAPGYRMPPLMLTDEEALAVIWALLVADRSGSGPVSETAIQNAAAKVRRVVPALLGRRIEAVLAVVDFTSARESVRPVANEGDSGRGRGLFDLSEAARDRRPVSFDYTPRFGPQERREVHPYGVVAHRGLLYLSGLDVAKQVTRTFRLDRISGIRQLDGVFSSSSQREPFRPVLGPLPPDPSRVEVSVLVQADAERVWNHIPRVFASVTPLPDFRAEEVWVRVFLRVERLEWVAGRLAVMDRPFIIEHPPELAAAVQALAHRLVVASTTTPNGSAVPTPSTCADESSA</sequence>
<reference evidence="4 5" key="1">
    <citation type="submission" date="2019-11" db="EMBL/GenBank/DDBJ databases">
        <title>Draft genome of Amycolatopsis RM579.</title>
        <authorList>
            <person name="Duangmal K."/>
            <person name="Mingma R."/>
        </authorList>
    </citation>
    <scope>NUCLEOTIDE SEQUENCE [LARGE SCALE GENOMIC DNA]</scope>
    <source>
        <strain evidence="4 5">RM579</strain>
    </source>
</reference>
<feature type="region of interest" description="Disordered" evidence="1">
    <location>
        <begin position="312"/>
        <end position="331"/>
    </location>
</feature>
<organism evidence="4 5">
    <name type="scientific">Amycolatopsis pithecellobii</name>
    <dbReference type="NCBI Taxonomy" id="664692"/>
    <lineage>
        <taxon>Bacteria</taxon>
        <taxon>Bacillati</taxon>
        <taxon>Actinomycetota</taxon>
        <taxon>Actinomycetes</taxon>
        <taxon>Pseudonocardiales</taxon>
        <taxon>Pseudonocardiaceae</taxon>
        <taxon>Amycolatopsis</taxon>
    </lineage>
</organism>
<evidence type="ECO:0000256" key="1">
    <source>
        <dbReference type="SAM" id="MobiDB-lite"/>
    </source>
</evidence>